<dbReference type="InterPro" id="IPR000609">
    <property type="entry name" value="7TM_GPCR_serpentine_rcpt_Srg"/>
</dbReference>
<evidence type="ECO:0000256" key="1">
    <source>
        <dbReference type="ARBA" id="ARBA00004141"/>
    </source>
</evidence>
<evidence type="ECO:0000256" key="5">
    <source>
        <dbReference type="ARBA" id="ARBA00023136"/>
    </source>
</evidence>
<evidence type="ECO:0000313" key="8">
    <source>
        <dbReference type="WBParaSite" id="ACRNAN_scaffold4403.g26897.t1"/>
    </source>
</evidence>
<dbReference type="WBParaSite" id="ACRNAN_scaffold4403.g26897.t1">
    <property type="protein sequence ID" value="ACRNAN_scaffold4403.g26897.t1"/>
    <property type="gene ID" value="ACRNAN_scaffold4403.g26897"/>
</dbReference>
<dbReference type="AlphaFoldDB" id="A0A914DX74"/>
<dbReference type="Proteomes" id="UP000887540">
    <property type="component" value="Unplaced"/>
</dbReference>
<evidence type="ECO:0000313" key="7">
    <source>
        <dbReference type="Proteomes" id="UP000887540"/>
    </source>
</evidence>
<keyword evidence="5 6" id="KW-0472">Membrane</keyword>
<accession>A0A914DX74</accession>
<dbReference type="GO" id="GO:0016020">
    <property type="term" value="C:membrane"/>
    <property type="evidence" value="ECO:0007669"/>
    <property type="project" value="UniProtKB-SubCell"/>
</dbReference>
<evidence type="ECO:0000256" key="4">
    <source>
        <dbReference type="ARBA" id="ARBA00022989"/>
    </source>
</evidence>
<feature type="transmembrane region" description="Helical" evidence="6">
    <location>
        <begin position="30"/>
        <end position="48"/>
    </location>
</feature>
<sequence length="80" mass="8826">MSEYCASLQPKSSAESFDVRKLNIQSLVPLSYGIPTCILYIMVICILLSKKGRQEFKGSFYACFAVAGIIVSWKRALKGG</sequence>
<proteinExistence type="inferred from homology"/>
<dbReference type="GO" id="GO:0007606">
    <property type="term" value="P:sensory perception of chemical stimulus"/>
    <property type="evidence" value="ECO:0007669"/>
    <property type="project" value="UniProtKB-UniRule"/>
</dbReference>
<evidence type="ECO:0000256" key="2">
    <source>
        <dbReference type="ARBA" id="ARBA00005692"/>
    </source>
</evidence>
<evidence type="ECO:0000256" key="3">
    <source>
        <dbReference type="ARBA" id="ARBA00022692"/>
    </source>
</evidence>
<dbReference type="Pfam" id="PF02118">
    <property type="entry name" value="Srg"/>
    <property type="match status" value="1"/>
</dbReference>
<comment type="similarity">
    <text evidence="2 6">Belongs to the nematode receptor-like protein srg family.</text>
</comment>
<keyword evidence="4 6" id="KW-1133">Transmembrane helix</keyword>
<name>A0A914DX74_9BILA</name>
<dbReference type="GO" id="GO:0004888">
    <property type="term" value="F:transmembrane signaling receptor activity"/>
    <property type="evidence" value="ECO:0007669"/>
    <property type="project" value="InterPro"/>
</dbReference>
<comment type="subcellular location">
    <subcellularLocation>
        <location evidence="1">Membrane</location>
        <topology evidence="1">Multi-pass membrane protein</topology>
    </subcellularLocation>
</comment>
<keyword evidence="7" id="KW-1185">Reference proteome</keyword>
<organism evidence="7 8">
    <name type="scientific">Acrobeloides nanus</name>
    <dbReference type="NCBI Taxonomy" id="290746"/>
    <lineage>
        <taxon>Eukaryota</taxon>
        <taxon>Metazoa</taxon>
        <taxon>Ecdysozoa</taxon>
        <taxon>Nematoda</taxon>
        <taxon>Chromadorea</taxon>
        <taxon>Rhabditida</taxon>
        <taxon>Tylenchina</taxon>
        <taxon>Cephalobomorpha</taxon>
        <taxon>Cephaloboidea</taxon>
        <taxon>Cephalobidae</taxon>
        <taxon>Acrobeloides</taxon>
    </lineage>
</organism>
<evidence type="ECO:0000256" key="6">
    <source>
        <dbReference type="RuleBase" id="RU280813"/>
    </source>
</evidence>
<feature type="transmembrane region" description="Helical" evidence="6">
    <location>
        <begin position="60"/>
        <end position="77"/>
    </location>
</feature>
<keyword evidence="3 6" id="KW-0812">Transmembrane</keyword>
<protein>
    <recommendedName>
        <fullName evidence="6">Serpentine receptor class gamma</fullName>
    </recommendedName>
</protein>
<reference evidence="8" key="1">
    <citation type="submission" date="2022-11" db="UniProtKB">
        <authorList>
            <consortium name="WormBaseParasite"/>
        </authorList>
    </citation>
    <scope>IDENTIFICATION</scope>
</reference>
<comment type="caution">
    <text evidence="6">Lacks conserved residue(s) required for the propagation of feature annotation.</text>
</comment>